<name>A0A239KE30_9NOCA</name>
<dbReference type="Proteomes" id="UP000198327">
    <property type="component" value="Unassembled WGS sequence"/>
</dbReference>
<evidence type="ECO:0000256" key="1">
    <source>
        <dbReference type="SAM" id="MobiDB-lite"/>
    </source>
</evidence>
<keyword evidence="5" id="KW-1185">Reference proteome</keyword>
<reference evidence="5" key="1">
    <citation type="submission" date="2017-06" db="EMBL/GenBank/DDBJ databases">
        <authorList>
            <person name="Varghese N."/>
            <person name="Submissions S."/>
        </authorList>
    </citation>
    <scope>NUCLEOTIDE SEQUENCE [LARGE SCALE GENOMIC DNA]</scope>
    <source>
        <strain evidence="5">JCM 23211</strain>
    </source>
</reference>
<feature type="transmembrane region" description="Helical" evidence="2">
    <location>
        <begin position="134"/>
        <end position="152"/>
    </location>
</feature>
<dbReference type="Pfam" id="PF02518">
    <property type="entry name" value="HATPase_c"/>
    <property type="match status" value="1"/>
</dbReference>
<dbReference type="GO" id="GO:0016301">
    <property type="term" value="F:kinase activity"/>
    <property type="evidence" value="ECO:0007669"/>
    <property type="project" value="UniProtKB-KW"/>
</dbReference>
<feature type="transmembrane region" description="Helical" evidence="2">
    <location>
        <begin position="46"/>
        <end position="71"/>
    </location>
</feature>
<proteinExistence type="predicted"/>
<accession>A0A239KE30</accession>
<gene>
    <name evidence="4" type="ORF">SAMN05421642_110122</name>
</gene>
<dbReference type="EMBL" id="FZOW01000010">
    <property type="protein sequence ID" value="SNT16607.1"/>
    <property type="molecule type" value="Genomic_DNA"/>
</dbReference>
<dbReference type="InterPro" id="IPR003594">
    <property type="entry name" value="HATPase_dom"/>
</dbReference>
<dbReference type="SUPFAM" id="SSF55874">
    <property type="entry name" value="ATPase domain of HSP90 chaperone/DNA topoisomerase II/histidine kinase"/>
    <property type="match status" value="1"/>
</dbReference>
<feature type="region of interest" description="Disordered" evidence="1">
    <location>
        <begin position="374"/>
        <end position="396"/>
    </location>
</feature>
<dbReference type="InterPro" id="IPR036890">
    <property type="entry name" value="HATPase_C_sf"/>
</dbReference>
<protein>
    <submittedName>
        <fullName evidence="4">Signal transduction histidine kinase</fullName>
    </submittedName>
</protein>
<evidence type="ECO:0000259" key="3">
    <source>
        <dbReference type="Pfam" id="PF02518"/>
    </source>
</evidence>
<keyword evidence="4" id="KW-0418">Kinase</keyword>
<feature type="domain" description="Histidine kinase/HSP90-like ATPase" evidence="3">
    <location>
        <begin position="309"/>
        <end position="392"/>
    </location>
</feature>
<organism evidence="4 5">
    <name type="scientific">Rhodococcoides kyotonense</name>
    <dbReference type="NCBI Taxonomy" id="398843"/>
    <lineage>
        <taxon>Bacteria</taxon>
        <taxon>Bacillati</taxon>
        <taxon>Actinomycetota</taxon>
        <taxon>Actinomycetes</taxon>
        <taxon>Mycobacteriales</taxon>
        <taxon>Nocardiaceae</taxon>
        <taxon>Rhodococcoides</taxon>
    </lineage>
</organism>
<keyword evidence="2" id="KW-1133">Transmembrane helix</keyword>
<keyword evidence="4" id="KW-0808">Transferase</keyword>
<keyword evidence="2" id="KW-0812">Transmembrane</keyword>
<sequence>MRWADRTRGVADGQRIRLLVARFLGVGFVAYLVVSVVGVGEGARILAWWWTPLALVLTFVPGLALLLATYVAPQRIPLAAGLAAIGLPLAAVLWPLAWNGDVLHGAARSTWLSAMSGIAGLCAALVWRPAVAFVVQFVASTTIAAIDQLGLFGSNVSVPDVVFAATWAFGLSAVLTTAVIVALRTAAILDATRESLERTAADAAAAQAREHEKARFDALIHDRVLATLLGTTRPDADGRIAAEARSALLELDRAVEHPGRDGAVSAEEFVEQLKVVVSEASHSASMSVSVDDDLAVYPDDVFSAVSGATAEALRNSIMHAGVDATRHVVVALRRGVARVIVTDTGCGFDTAAVGKGRLGIDVSIVGRMAKLDGGSSDVRSDRGQGTTVELEWTEPS</sequence>
<feature type="transmembrane region" description="Helical" evidence="2">
    <location>
        <begin position="78"/>
        <end position="97"/>
    </location>
</feature>
<feature type="transmembrane region" description="Helical" evidence="2">
    <location>
        <begin position="109"/>
        <end position="127"/>
    </location>
</feature>
<dbReference type="AlphaFoldDB" id="A0A239KE30"/>
<evidence type="ECO:0000313" key="4">
    <source>
        <dbReference type="EMBL" id="SNT16607.1"/>
    </source>
</evidence>
<evidence type="ECO:0000256" key="2">
    <source>
        <dbReference type="SAM" id="Phobius"/>
    </source>
</evidence>
<dbReference type="RefSeq" id="WP_245865822.1">
    <property type="nucleotide sequence ID" value="NZ_FZOW01000010.1"/>
</dbReference>
<keyword evidence="2" id="KW-0472">Membrane</keyword>
<feature type="transmembrane region" description="Helical" evidence="2">
    <location>
        <begin position="164"/>
        <end position="183"/>
    </location>
</feature>
<dbReference type="Gene3D" id="3.30.565.10">
    <property type="entry name" value="Histidine kinase-like ATPase, C-terminal domain"/>
    <property type="match status" value="1"/>
</dbReference>
<feature type="transmembrane region" description="Helical" evidence="2">
    <location>
        <begin position="20"/>
        <end position="40"/>
    </location>
</feature>
<evidence type="ECO:0000313" key="5">
    <source>
        <dbReference type="Proteomes" id="UP000198327"/>
    </source>
</evidence>